<dbReference type="InterPro" id="IPR056286">
    <property type="entry name" value="Cadherin_CELSR1-3_9th"/>
</dbReference>
<dbReference type="InterPro" id="IPR000742">
    <property type="entry name" value="EGF"/>
</dbReference>
<keyword evidence="13" id="KW-0297">G-protein coupled receptor</keyword>
<keyword evidence="8 25" id="KW-0812">Transmembrane</keyword>
<dbReference type="InterPro" id="IPR017983">
    <property type="entry name" value="GPCR_2_secretin-like_CS"/>
</dbReference>
<dbReference type="InterPro" id="IPR002049">
    <property type="entry name" value="LE_dom"/>
</dbReference>
<dbReference type="InterPro" id="IPR017981">
    <property type="entry name" value="GPCR_2-like_7TM"/>
</dbReference>
<dbReference type="SUPFAM" id="SSF49899">
    <property type="entry name" value="Concanavalin A-like lectins/glucanases"/>
    <property type="match status" value="2"/>
</dbReference>
<name>A0A3Q7RFN8_VULVU</name>
<evidence type="ECO:0000256" key="18">
    <source>
        <dbReference type="ARBA" id="ARBA00023224"/>
    </source>
</evidence>
<keyword evidence="16 35" id="KW-0675">Receptor</keyword>
<feature type="domain" description="Cadherin" evidence="32">
    <location>
        <begin position="448"/>
        <end position="555"/>
    </location>
</feature>
<dbReference type="NCBIfam" id="TIGR00815">
    <property type="entry name" value="sulP"/>
    <property type="match status" value="1"/>
</dbReference>
<dbReference type="CDD" id="cd00110">
    <property type="entry name" value="LamG"/>
    <property type="match status" value="2"/>
</dbReference>
<feature type="compositionally biased region" description="Basic and acidic residues" evidence="24">
    <location>
        <begin position="3229"/>
        <end position="3246"/>
    </location>
</feature>
<feature type="domain" description="Cadherin" evidence="32">
    <location>
        <begin position="1190"/>
        <end position="1291"/>
    </location>
</feature>
<evidence type="ECO:0000313" key="35">
    <source>
        <dbReference type="RefSeq" id="XP_025844502.2"/>
    </source>
</evidence>
<dbReference type="InterPro" id="IPR046338">
    <property type="entry name" value="GAIN_dom_sf"/>
</dbReference>
<evidence type="ECO:0000256" key="14">
    <source>
        <dbReference type="ARBA" id="ARBA00023136"/>
    </source>
</evidence>
<feature type="domain" description="Cadherin" evidence="32">
    <location>
        <begin position="1084"/>
        <end position="1189"/>
    </location>
</feature>
<evidence type="ECO:0000256" key="6">
    <source>
        <dbReference type="ARBA" id="ARBA00022536"/>
    </source>
</evidence>
<dbReference type="PROSITE" id="PS00022">
    <property type="entry name" value="EGF_1"/>
    <property type="match status" value="4"/>
</dbReference>
<feature type="region of interest" description="Disordered" evidence="24">
    <location>
        <begin position="3387"/>
        <end position="3438"/>
    </location>
</feature>
<dbReference type="CDD" id="cd00055">
    <property type="entry name" value="EGF_Lam"/>
    <property type="match status" value="2"/>
</dbReference>
<evidence type="ECO:0000256" key="15">
    <source>
        <dbReference type="ARBA" id="ARBA00023157"/>
    </source>
</evidence>
<dbReference type="PROSITE" id="PS50027">
    <property type="entry name" value="EGF_LAM_2"/>
    <property type="match status" value="1"/>
</dbReference>
<dbReference type="Pfam" id="PF23592">
    <property type="entry name" value="Cadherin_CELSR2_9th"/>
    <property type="match status" value="1"/>
</dbReference>
<dbReference type="Pfam" id="PF16489">
    <property type="entry name" value="GAIN"/>
    <property type="match status" value="1"/>
</dbReference>
<dbReference type="Gene3D" id="4.10.1240.10">
    <property type="entry name" value="GPCR, family 2, extracellular hormone receptor domain"/>
    <property type="match status" value="1"/>
</dbReference>
<dbReference type="SUPFAM" id="SSF52091">
    <property type="entry name" value="SpoIIaa-like"/>
    <property type="match status" value="1"/>
</dbReference>
<dbReference type="SMART" id="SM00179">
    <property type="entry name" value="EGF_CA"/>
    <property type="match status" value="5"/>
</dbReference>
<feature type="region of interest" description="Disordered" evidence="24">
    <location>
        <begin position="212"/>
        <end position="232"/>
    </location>
</feature>
<feature type="transmembrane region" description="Helical" evidence="25">
    <location>
        <begin position="2725"/>
        <end position="2747"/>
    </location>
</feature>
<comment type="subcellular location">
    <subcellularLocation>
        <location evidence="2">Cell membrane</location>
        <topology evidence="2">Multi-pass membrane protein</topology>
    </subcellularLocation>
</comment>
<evidence type="ECO:0000256" key="7">
    <source>
        <dbReference type="ARBA" id="ARBA00022553"/>
    </source>
</evidence>
<feature type="compositionally biased region" description="Low complexity" evidence="24">
    <location>
        <begin position="3387"/>
        <end position="3426"/>
    </location>
</feature>
<feature type="compositionally biased region" description="Polar residues" evidence="24">
    <location>
        <begin position="4027"/>
        <end position="4043"/>
    </location>
</feature>
<feature type="domain" description="EGF-like" evidence="27">
    <location>
        <begin position="1597"/>
        <end position="1636"/>
    </location>
</feature>
<reference key="1">
    <citation type="submission" date="2019-01" db="UniProtKB">
        <authorList>
            <consortium name="RefSeq"/>
        </authorList>
    </citation>
    <scope>IDENTIFICATION</scope>
</reference>
<feature type="transmembrane region" description="Helical" evidence="25">
    <location>
        <begin position="3840"/>
        <end position="3860"/>
    </location>
</feature>
<dbReference type="CDD" id="cd11304">
    <property type="entry name" value="Cadherin_repeat"/>
    <property type="match status" value="9"/>
</dbReference>
<dbReference type="Gene3D" id="3.30.750.24">
    <property type="entry name" value="STAS domain"/>
    <property type="match status" value="1"/>
</dbReference>
<evidence type="ECO:0000259" key="28">
    <source>
        <dbReference type="PROSITE" id="PS50027"/>
    </source>
</evidence>
<dbReference type="InterPro" id="IPR013320">
    <property type="entry name" value="ConA-like_dom_sf"/>
</dbReference>
<evidence type="ECO:0000259" key="30">
    <source>
        <dbReference type="PROSITE" id="PS50227"/>
    </source>
</evidence>
<evidence type="ECO:0000259" key="33">
    <source>
        <dbReference type="PROSITE" id="PS50801"/>
    </source>
</evidence>
<comment type="function">
    <text evidence="1">Receptor that may have an important role in cell/cell signaling during nervous system formation.</text>
</comment>
<dbReference type="Pfam" id="PF01825">
    <property type="entry name" value="GPS"/>
    <property type="match status" value="1"/>
</dbReference>
<feature type="transmembrane region" description="Helical" evidence="25">
    <location>
        <begin position="3724"/>
        <end position="3742"/>
    </location>
</feature>
<feature type="region of interest" description="Disordered" evidence="24">
    <location>
        <begin position="3216"/>
        <end position="3269"/>
    </location>
</feature>
<feature type="disulfide bond" evidence="23">
    <location>
        <begin position="2220"/>
        <end position="2229"/>
    </location>
</feature>
<feature type="transmembrane region" description="Helical" evidence="25">
    <location>
        <begin position="3536"/>
        <end position="3561"/>
    </location>
</feature>
<dbReference type="SMART" id="SM00181">
    <property type="entry name" value="EGF"/>
    <property type="match status" value="6"/>
</dbReference>
<dbReference type="PROSITE" id="PS00232">
    <property type="entry name" value="CADHERIN_1"/>
    <property type="match status" value="6"/>
</dbReference>
<feature type="disulfide bond" evidence="22">
    <location>
        <begin position="1583"/>
        <end position="1592"/>
    </location>
</feature>
<feature type="domain" description="Cadherin" evidence="32">
    <location>
        <begin position="774"/>
        <end position="878"/>
    </location>
</feature>
<dbReference type="PANTHER" id="PTHR24026:SF38">
    <property type="entry name" value="CADHERIN EGF LAG SEVEN-PASS G-TYPE RECEPTOR 3"/>
    <property type="match status" value="1"/>
</dbReference>
<organism evidence="34 35">
    <name type="scientific">Vulpes vulpes</name>
    <name type="common">Red fox</name>
    <dbReference type="NCBI Taxonomy" id="9627"/>
    <lineage>
        <taxon>Eukaryota</taxon>
        <taxon>Metazoa</taxon>
        <taxon>Chordata</taxon>
        <taxon>Craniata</taxon>
        <taxon>Vertebrata</taxon>
        <taxon>Euteleostomi</taxon>
        <taxon>Mammalia</taxon>
        <taxon>Eutheria</taxon>
        <taxon>Laurasiatheria</taxon>
        <taxon>Carnivora</taxon>
        <taxon>Caniformia</taxon>
        <taxon>Canidae</taxon>
        <taxon>Vulpes</taxon>
    </lineage>
</organism>
<dbReference type="Pfam" id="PF00002">
    <property type="entry name" value="7tm_2"/>
    <property type="match status" value="1"/>
</dbReference>
<evidence type="ECO:0000256" key="24">
    <source>
        <dbReference type="SAM" id="MobiDB-lite"/>
    </source>
</evidence>
<evidence type="ECO:0000256" key="9">
    <source>
        <dbReference type="ARBA" id="ARBA00022729"/>
    </source>
</evidence>
<evidence type="ECO:0000259" key="26">
    <source>
        <dbReference type="PROSITE" id="PS50025"/>
    </source>
</evidence>
<feature type="domain" description="GAIN-B" evidence="29">
    <location>
        <begin position="2490"/>
        <end position="2655"/>
    </location>
</feature>
<evidence type="ECO:0000259" key="32">
    <source>
        <dbReference type="PROSITE" id="PS50268"/>
    </source>
</evidence>
<dbReference type="PROSITE" id="PS50801">
    <property type="entry name" value="STAS"/>
    <property type="match status" value="1"/>
</dbReference>
<dbReference type="Gene3D" id="2.10.25.10">
    <property type="entry name" value="Laminin"/>
    <property type="match status" value="7"/>
</dbReference>
<dbReference type="InterPro" id="IPR020894">
    <property type="entry name" value="Cadherin_CS"/>
</dbReference>
<evidence type="ECO:0000256" key="4">
    <source>
        <dbReference type="ARBA" id="ARBA00022473"/>
    </source>
</evidence>
<keyword evidence="12 25" id="KW-1133">Transmembrane helix</keyword>
<feature type="domain" description="Laminin EGF-like" evidence="28">
    <location>
        <begin position="2199"/>
        <end position="2246"/>
    </location>
</feature>
<dbReference type="PROSITE" id="PS01186">
    <property type="entry name" value="EGF_2"/>
    <property type="match status" value="3"/>
</dbReference>
<feature type="domain" description="Cadherin" evidence="32">
    <location>
        <begin position="668"/>
        <end position="773"/>
    </location>
</feature>
<dbReference type="GO" id="GO:0008271">
    <property type="term" value="F:secondary active sulfate transmembrane transporter activity"/>
    <property type="evidence" value="ECO:0007669"/>
    <property type="project" value="InterPro"/>
</dbReference>
<feature type="transmembrane region" description="Helical" evidence="25">
    <location>
        <begin position="2768"/>
        <end position="2788"/>
    </location>
</feature>
<keyword evidence="18" id="KW-0807">Transducer</keyword>
<feature type="transmembrane region" description="Helical" evidence="25">
    <location>
        <begin position="3904"/>
        <end position="3935"/>
    </location>
</feature>
<dbReference type="GO" id="GO:0004930">
    <property type="term" value="F:G protein-coupled receptor activity"/>
    <property type="evidence" value="ECO:0007669"/>
    <property type="project" value="UniProtKB-KW"/>
</dbReference>
<feature type="disulfide bond" evidence="22">
    <location>
        <begin position="1545"/>
        <end position="1554"/>
    </location>
</feature>
<reference evidence="35" key="2">
    <citation type="submission" date="2025-08" db="UniProtKB">
        <authorList>
            <consortium name="RefSeq"/>
        </authorList>
    </citation>
    <scope>IDENTIFICATION</scope>
    <source>
        <tissue evidence="35">Cell line</tissue>
    </source>
</reference>
<evidence type="ECO:0000256" key="22">
    <source>
        <dbReference type="PROSITE-ProRule" id="PRU00076"/>
    </source>
</evidence>
<feature type="compositionally biased region" description="Basic and acidic residues" evidence="24">
    <location>
        <begin position="4044"/>
        <end position="4055"/>
    </location>
</feature>
<feature type="transmembrane region" description="Helical" evidence="25">
    <location>
        <begin position="2808"/>
        <end position="2829"/>
    </location>
</feature>
<keyword evidence="34" id="KW-1185">Reference proteome</keyword>
<feature type="region of interest" description="Disordered" evidence="24">
    <location>
        <begin position="268"/>
        <end position="290"/>
    </location>
</feature>
<dbReference type="InterPro" id="IPR001879">
    <property type="entry name" value="GPCR_2_extracellular_dom"/>
</dbReference>
<evidence type="ECO:0000256" key="12">
    <source>
        <dbReference type="ARBA" id="ARBA00022989"/>
    </source>
</evidence>
<dbReference type="PROSITE" id="PS50227">
    <property type="entry name" value="G_PROTEIN_RECEP_F2_3"/>
    <property type="match status" value="1"/>
</dbReference>
<dbReference type="Pfam" id="PF02210">
    <property type="entry name" value="Laminin_G_2"/>
    <property type="match status" value="2"/>
</dbReference>
<evidence type="ECO:0000259" key="31">
    <source>
        <dbReference type="PROSITE" id="PS50261"/>
    </source>
</evidence>
<evidence type="ECO:0000256" key="5">
    <source>
        <dbReference type="ARBA" id="ARBA00022475"/>
    </source>
</evidence>
<feature type="disulfide bond" evidence="23">
    <location>
        <begin position="2199"/>
        <end position="2211"/>
    </location>
</feature>
<dbReference type="PRINTS" id="PR00205">
    <property type="entry name" value="CADHERIN"/>
</dbReference>
<evidence type="ECO:0000256" key="20">
    <source>
        <dbReference type="ARBA" id="ARBA00023292"/>
    </source>
</evidence>
<evidence type="ECO:0000256" key="19">
    <source>
        <dbReference type="ARBA" id="ARBA00023278"/>
    </source>
</evidence>
<feature type="disulfide bond" evidence="23">
    <location>
        <begin position="2201"/>
        <end position="2218"/>
    </location>
</feature>
<keyword evidence="10" id="KW-0677">Repeat</keyword>
<dbReference type="InterPro" id="IPR000203">
    <property type="entry name" value="GPS"/>
</dbReference>
<feature type="transmembrane region" description="Helical" evidence="25">
    <location>
        <begin position="2850"/>
        <end position="2871"/>
    </location>
</feature>
<dbReference type="InterPro" id="IPR036513">
    <property type="entry name" value="STAS_dom_sf"/>
</dbReference>
<keyword evidence="11 21" id="KW-0106">Calcium</keyword>
<dbReference type="CDD" id="cd07042">
    <property type="entry name" value="STAS_SulP_like_sulfate_transporter"/>
    <property type="match status" value="1"/>
</dbReference>
<feature type="compositionally biased region" description="Polar residues" evidence="24">
    <location>
        <begin position="2503"/>
        <end position="2515"/>
    </location>
</feature>
<evidence type="ECO:0000256" key="21">
    <source>
        <dbReference type="PROSITE-ProRule" id="PRU00043"/>
    </source>
</evidence>
<evidence type="ECO:0000256" key="13">
    <source>
        <dbReference type="ARBA" id="ARBA00023040"/>
    </source>
</evidence>
<dbReference type="InterPro" id="IPR000832">
    <property type="entry name" value="GPCR_2_secretin-like"/>
</dbReference>
<comment type="similarity">
    <text evidence="3">Belongs to the G-protein coupled receptor 2 family. LN-TM7 subfamily.</text>
</comment>
<feature type="compositionally biased region" description="Basic residues" evidence="24">
    <location>
        <begin position="3047"/>
        <end position="3056"/>
    </location>
</feature>
<dbReference type="Pfam" id="PF00916">
    <property type="entry name" value="Sulfate_transp"/>
    <property type="match status" value="1"/>
</dbReference>
<feature type="disulfide bond" evidence="22">
    <location>
        <begin position="2132"/>
        <end position="2141"/>
    </location>
</feature>
<feature type="region of interest" description="Disordered" evidence="24">
    <location>
        <begin position="2482"/>
        <end position="2523"/>
    </location>
</feature>
<dbReference type="InterPro" id="IPR002645">
    <property type="entry name" value="STAS_dom"/>
</dbReference>
<dbReference type="InterPro" id="IPR015919">
    <property type="entry name" value="Cadherin-like_sf"/>
</dbReference>
<dbReference type="Pfam" id="PF00008">
    <property type="entry name" value="EGF"/>
    <property type="match status" value="2"/>
</dbReference>
<feature type="transmembrane region" description="Helical" evidence="25">
    <location>
        <begin position="2663"/>
        <end position="2687"/>
    </location>
</feature>
<dbReference type="InterPro" id="IPR018045">
    <property type="entry name" value="S04_transporter_CS"/>
</dbReference>
<dbReference type="PROSITE" id="PS01248">
    <property type="entry name" value="EGF_LAM_1"/>
    <property type="match status" value="1"/>
</dbReference>
<dbReference type="SUPFAM" id="SSF57196">
    <property type="entry name" value="EGF/Laminin"/>
    <property type="match status" value="3"/>
</dbReference>
<evidence type="ECO:0000256" key="16">
    <source>
        <dbReference type="ARBA" id="ARBA00023170"/>
    </source>
</evidence>
<dbReference type="InterPro" id="IPR001791">
    <property type="entry name" value="Laminin_G"/>
</dbReference>
<feature type="domain" description="EGF-like" evidence="27">
    <location>
        <begin position="1557"/>
        <end position="1593"/>
    </location>
</feature>
<dbReference type="GO" id="GO:0005886">
    <property type="term" value="C:plasma membrane"/>
    <property type="evidence" value="ECO:0007669"/>
    <property type="project" value="UniProtKB-SubCell"/>
</dbReference>
<evidence type="ECO:0000259" key="29">
    <source>
        <dbReference type="PROSITE" id="PS50221"/>
    </source>
</evidence>
<dbReference type="PANTHER" id="PTHR24026">
    <property type="entry name" value="FAT ATYPICAL CADHERIN-RELATED"/>
    <property type="match status" value="1"/>
</dbReference>
<keyword evidence="4" id="KW-0217">Developmental protein</keyword>
<keyword evidence="19" id="KW-0379">Hydroxylation</keyword>
<evidence type="ECO:0000256" key="1">
    <source>
        <dbReference type="ARBA" id="ARBA00002066"/>
    </source>
</evidence>
<dbReference type="Proteomes" id="UP001652641">
    <property type="component" value="Chromosome 9"/>
</dbReference>
<dbReference type="PROSITE" id="PS00650">
    <property type="entry name" value="G_PROTEIN_RECEP_F2_2"/>
    <property type="match status" value="1"/>
</dbReference>
<feature type="domain" description="Cadherin" evidence="32">
    <location>
        <begin position="556"/>
        <end position="667"/>
    </location>
</feature>
<feature type="domain" description="Laminin G" evidence="26">
    <location>
        <begin position="1637"/>
        <end position="1841"/>
    </location>
</feature>
<dbReference type="InterPro" id="IPR001902">
    <property type="entry name" value="SLC26A/SulP_fam"/>
</dbReference>
<feature type="disulfide bond" evidence="22">
    <location>
        <begin position="1870"/>
        <end position="1879"/>
    </location>
</feature>
<evidence type="ECO:0000256" key="23">
    <source>
        <dbReference type="PROSITE-ProRule" id="PRU00460"/>
    </source>
</evidence>
<dbReference type="PROSITE" id="PS01130">
    <property type="entry name" value="SLC26A"/>
    <property type="match status" value="1"/>
</dbReference>
<feature type="transmembrane region" description="Helical" evidence="25">
    <location>
        <begin position="3615"/>
        <end position="3639"/>
    </location>
</feature>
<feature type="domain" description="EGF-like" evidence="27">
    <location>
        <begin position="2104"/>
        <end position="2142"/>
    </location>
</feature>
<evidence type="ECO:0000256" key="8">
    <source>
        <dbReference type="ARBA" id="ARBA00022692"/>
    </source>
</evidence>
<dbReference type="PROSITE" id="PS50221">
    <property type="entry name" value="GAIN_B"/>
    <property type="match status" value="1"/>
</dbReference>
<evidence type="ECO:0000256" key="25">
    <source>
        <dbReference type="SAM" id="Phobius"/>
    </source>
</evidence>
<feature type="transmembrane region" description="Helical" evidence="25">
    <location>
        <begin position="3769"/>
        <end position="3797"/>
    </location>
</feature>
<evidence type="ECO:0000256" key="11">
    <source>
        <dbReference type="ARBA" id="ARBA00022837"/>
    </source>
</evidence>
<feature type="compositionally biased region" description="Basic and acidic residues" evidence="24">
    <location>
        <begin position="3331"/>
        <end position="3342"/>
    </location>
</feature>
<evidence type="ECO:0000256" key="17">
    <source>
        <dbReference type="ARBA" id="ARBA00023180"/>
    </source>
</evidence>
<feature type="region of interest" description="Disordered" evidence="24">
    <location>
        <begin position="330"/>
        <end position="399"/>
    </location>
</feature>
<dbReference type="SUPFAM" id="SSF49313">
    <property type="entry name" value="Cadherin-like"/>
    <property type="match status" value="9"/>
</dbReference>
<dbReference type="Pfam" id="PF01740">
    <property type="entry name" value="STAS"/>
    <property type="match status" value="1"/>
</dbReference>
<keyword evidence="6 22" id="KW-0245">EGF-like domain</keyword>
<protein>
    <submittedName>
        <fullName evidence="35">Cadherin EGF LAG seven-pass G-type receptor 3 isoform X8</fullName>
    </submittedName>
</protein>
<dbReference type="GO" id="GO:0007166">
    <property type="term" value="P:cell surface receptor signaling pathway"/>
    <property type="evidence" value="ECO:0007669"/>
    <property type="project" value="InterPro"/>
</dbReference>
<dbReference type="Pfam" id="PF02793">
    <property type="entry name" value="HRM"/>
    <property type="match status" value="1"/>
</dbReference>
<feature type="transmembrane region" description="Helical" evidence="25">
    <location>
        <begin position="2699"/>
        <end position="2719"/>
    </location>
</feature>
<dbReference type="InterPro" id="IPR011547">
    <property type="entry name" value="SLC26A/SulP_dom"/>
</dbReference>
<feature type="domain" description="Cadherin" evidence="32">
    <location>
        <begin position="879"/>
        <end position="980"/>
    </location>
</feature>
<dbReference type="InterPro" id="IPR001881">
    <property type="entry name" value="EGF-like_Ca-bd_dom"/>
</dbReference>
<dbReference type="InterPro" id="IPR002126">
    <property type="entry name" value="Cadherin-like_dom"/>
</dbReference>
<dbReference type="GO" id="GO:0005509">
    <property type="term" value="F:calcium ion binding"/>
    <property type="evidence" value="ECO:0007669"/>
    <property type="project" value="UniProtKB-UniRule"/>
</dbReference>
<feature type="domain" description="G-protein coupled receptors family 2 profile 1" evidence="30">
    <location>
        <begin position="2231"/>
        <end position="2304"/>
    </location>
</feature>
<dbReference type="PROSITE" id="PS50025">
    <property type="entry name" value="LAM_G_DOMAIN"/>
    <property type="match status" value="2"/>
</dbReference>
<dbReference type="Gene3D" id="1.20.1070.10">
    <property type="entry name" value="Rhodopsin 7-helix transmembrane proteins"/>
    <property type="match status" value="1"/>
</dbReference>
<dbReference type="InterPro" id="IPR032471">
    <property type="entry name" value="AGRL2-4_GAIN_subdom_A"/>
</dbReference>
<dbReference type="GeneID" id="112911950"/>
<feature type="domain" description="EGF-like" evidence="27">
    <location>
        <begin position="1497"/>
        <end position="1555"/>
    </location>
</feature>
<evidence type="ECO:0000256" key="3">
    <source>
        <dbReference type="ARBA" id="ARBA00010933"/>
    </source>
</evidence>
<keyword evidence="7" id="KW-0597">Phosphoprotein</keyword>
<gene>
    <name evidence="35" type="primary">LOC112911950</name>
</gene>
<dbReference type="SMART" id="SM00303">
    <property type="entry name" value="GPS"/>
    <property type="match status" value="1"/>
</dbReference>
<evidence type="ECO:0000256" key="2">
    <source>
        <dbReference type="ARBA" id="ARBA00004651"/>
    </source>
</evidence>
<dbReference type="GO" id="GO:0007156">
    <property type="term" value="P:homophilic cell adhesion via plasma membrane adhesion molecules"/>
    <property type="evidence" value="ECO:0007669"/>
    <property type="project" value="InterPro"/>
</dbReference>
<dbReference type="Pfam" id="PF00053">
    <property type="entry name" value="EGF_laminin"/>
    <property type="match status" value="1"/>
</dbReference>
<dbReference type="InterPro" id="IPR036445">
    <property type="entry name" value="GPCR_2_extracell_dom_sf"/>
</dbReference>
<feature type="domain" description="EGF-like" evidence="27">
    <location>
        <begin position="1844"/>
        <end position="1880"/>
    </location>
</feature>
<feature type="region of interest" description="Disordered" evidence="24">
    <location>
        <begin position="3106"/>
        <end position="3134"/>
    </location>
</feature>
<dbReference type="Gene3D" id="2.60.220.50">
    <property type="match status" value="1"/>
</dbReference>
<dbReference type="SUPFAM" id="SSF81321">
    <property type="entry name" value="Family A G protein-coupled receptor-like"/>
    <property type="match status" value="1"/>
</dbReference>
<evidence type="ECO:0000313" key="34">
    <source>
        <dbReference type="Proteomes" id="UP001652641"/>
    </source>
</evidence>
<dbReference type="PRINTS" id="PR00249">
    <property type="entry name" value="GPCRSECRETIN"/>
</dbReference>
<evidence type="ECO:0000256" key="10">
    <source>
        <dbReference type="ARBA" id="ARBA00022737"/>
    </source>
</evidence>
<dbReference type="PROSITE" id="PS50268">
    <property type="entry name" value="CADHERIN_2"/>
    <property type="match status" value="8"/>
</dbReference>
<feature type="compositionally biased region" description="Low complexity" evidence="24">
    <location>
        <begin position="3303"/>
        <end position="3326"/>
    </location>
</feature>
<feature type="compositionally biased region" description="Basic and acidic residues" evidence="24">
    <location>
        <begin position="385"/>
        <end position="399"/>
    </location>
</feature>
<dbReference type="Gene3D" id="2.60.40.60">
    <property type="entry name" value="Cadherins"/>
    <property type="match status" value="9"/>
</dbReference>
<feature type="region of interest" description="Disordered" evidence="24">
    <location>
        <begin position="4021"/>
        <end position="4064"/>
    </location>
</feature>
<feature type="domain" description="G-protein coupled receptors family 2 profile 2" evidence="31">
    <location>
        <begin position="2664"/>
        <end position="2901"/>
    </location>
</feature>
<dbReference type="Gene3D" id="2.60.120.200">
    <property type="match status" value="2"/>
</dbReference>
<dbReference type="RefSeq" id="XP_025844502.2">
    <property type="nucleotide sequence ID" value="XM_025988717.2"/>
</dbReference>
<feature type="transmembrane region" description="Helical" evidence="25">
    <location>
        <begin position="3809"/>
        <end position="3828"/>
    </location>
</feature>
<dbReference type="SMART" id="SM00008">
    <property type="entry name" value="HormR"/>
    <property type="match status" value="1"/>
</dbReference>
<feature type="transmembrane region" description="Helical" evidence="25">
    <location>
        <begin position="3872"/>
        <end position="3892"/>
    </location>
</feature>
<keyword evidence="14 25" id="KW-0472">Membrane</keyword>
<feature type="compositionally biased region" description="Gly residues" evidence="24">
    <location>
        <begin position="85"/>
        <end position="96"/>
    </location>
</feature>
<proteinExistence type="inferred from homology"/>
<feature type="domain" description="Cadherin" evidence="32">
    <location>
        <begin position="981"/>
        <end position="1083"/>
    </location>
</feature>
<dbReference type="Pfam" id="PF00028">
    <property type="entry name" value="Cadherin"/>
    <property type="match status" value="8"/>
</dbReference>
<feature type="region of interest" description="Disordered" evidence="24">
    <location>
        <begin position="3289"/>
        <end position="3369"/>
    </location>
</feature>
<dbReference type="PROSITE" id="PS50026">
    <property type="entry name" value="EGF_3"/>
    <property type="match status" value="6"/>
</dbReference>
<dbReference type="CDD" id="cd00054">
    <property type="entry name" value="EGF_CA"/>
    <property type="match status" value="5"/>
</dbReference>
<feature type="region of interest" description="Disordered" evidence="24">
    <location>
        <begin position="3014"/>
        <end position="3070"/>
    </location>
</feature>
<feature type="domain" description="EGF-like" evidence="27">
    <location>
        <begin position="2068"/>
        <end position="2101"/>
    </location>
</feature>
<feature type="domain" description="STAS" evidence="33">
    <location>
        <begin position="3959"/>
        <end position="4168"/>
    </location>
</feature>
<accession>A0A3Q7RFN8</accession>
<dbReference type="InterPro" id="IPR057244">
    <property type="entry name" value="GAIN_B"/>
</dbReference>
<dbReference type="SMART" id="SM00282">
    <property type="entry name" value="LamG"/>
    <property type="match status" value="2"/>
</dbReference>
<feature type="domain" description="Laminin G" evidence="26">
    <location>
        <begin position="1886"/>
        <end position="2066"/>
    </location>
</feature>
<keyword evidence="9" id="KW-0732">Signal</keyword>
<evidence type="ECO:0000259" key="27">
    <source>
        <dbReference type="PROSITE" id="PS50026"/>
    </source>
</evidence>
<dbReference type="SMART" id="SM00180">
    <property type="entry name" value="EGF_Lam"/>
    <property type="match status" value="1"/>
</dbReference>
<keyword evidence="20 23" id="KW-0424">Laminin EGF-like domain</keyword>
<feature type="transmembrane region" description="Helical" evidence="25">
    <location>
        <begin position="3692"/>
        <end position="3712"/>
    </location>
</feature>
<keyword evidence="5" id="KW-1003">Cell membrane</keyword>
<comment type="caution">
    <text evidence="22">Lacks conserved residue(s) required for the propagation of feature annotation.</text>
</comment>
<feature type="region of interest" description="Disordered" evidence="24">
    <location>
        <begin position="57"/>
        <end position="120"/>
    </location>
</feature>
<keyword evidence="15 22" id="KW-1015">Disulfide bond</keyword>
<keyword evidence="17" id="KW-0325">Glycoprotein</keyword>
<dbReference type="PROSITE" id="PS50261">
    <property type="entry name" value="G_PROTEIN_RECEP_F2_4"/>
    <property type="match status" value="1"/>
</dbReference>
<dbReference type="SMART" id="SM00112">
    <property type="entry name" value="CA"/>
    <property type="match status" value="9"/>
</dbReference>
<sequence length="4185" mass="453353">MATTASLVGVSMRDGLYHRIWGFGAEVERTITESGSHVGATGGGSSVGDAVVGAAKAGAARQRGSGRGVDGAQRAEAARSDRPRGGGPGRRQGPGRGPEWRGGPKARTGARGGGGRMGRRGVMARRPLWWSLRGPTTPLLLLLLLVSLFPLSREELGVDGGQGWDPGVAAATGPGARIGGGTLALCPETPGVQEDGEPGLGMREPVFVGLRGGRKSAQSGRGPPKQPDAGLGAKYGVQALDSRGRETGQGTGSLLCWRTEVSSCEQAGPLRRDSLSPEALSPEVPSLENSPPFPSDLLVWPRGYKPVSSQRNAGRGTPKKVGTMRCCGELWAPRRRGQGERTATPRAERTAPQPECSPRAAGSGPGLDSAPLTERTAPAPGSAPRESRTAPEPTPERMRSRALFRRRFLPQSPGPRPPGVLAHPRVWRIPTTNRVRPRRAANRHPQFPQYNYQALVPENEAAGTTVLRVVAQDPDAGEAGRLVYSLAALMNSRSLELFSIDPLSGLIRTEAALDRESMERHYLRVTAQDHGSPRLSATTMVAVTVTDRNDHAPVFEQAQYRETLRENVEEGYPILQLRATDGDAPPNANLRYRFVGPPAARAAASAAFEIDPRSGLISTSGRVDREHMESYELVVEASDQGQEPGPRSATVRVHITVLDENDNAPQFSEKRYVAQVREDVRPHTVVLRVTATDRDKDANGLVHYNIISGNSRGHFAIDSLTGEIQVVAPLDFEAEREYALRIRAQDAGRPPLSNNTGLVSIQVVDINDHTPIFVSTPFQVSVLENAPLGHSVIHIQAVDADHGENARLEYSLTGMAPDMPFVINSATGWVSVSGPLDRESVEHYFFGVEARDHGTPPLSASASVTVTVLDVNDNRPEFTMKEYHLRLNEDAAVGTTVVSVTAVDRDANSAISYQITGGNTRNRFAISTQGGVGLVTLALPLDYKQERYFKLVLTASDRALHDHCYVHINITDANTHRPVFQSAHYSVSVNEDRPVGSTVVVISASDDDVGENARITYLLEDNLPQFRIDADSGAITLQAPLDYEDQVTYTLAITARDNGIPQKADTTYVEVMVNDVNDNAPQFVASHYTGLVSEDAPPFTSVLQISATDRDAHANGRVQYTFQNGEDGDGDFTIEPTSGIVRTVRRLDREAVPVYELTAYAVDRGVPPLRTPVSIQVTVQDVNDNAPVFPAEEFEVRVKENSIVGSVVAQITAVDPDEGPNAHIMYQIVEGNIPELFQMDIFSGELTALIDLDYEARQEYVIVVQATSAPLVSRATVHVRLVDQNDNSPVLNNFQILFNNYVSNRSDTFPSGVIGRIPAYDPDVSDHLFYSFERGNELQLLVVNQTSGELRLSRKLDNNRPLVASMLVTVTDGLHSVTAQCVLRVVIITEELLANSLTVRLENMWQERFLSPLLGHFLEGVAAVLATPAEDVFIFNIQNDTDVGGTVLNVSFSALAPRGAGAGAAGPWFSSEELQEQLYVRRAALAARSLLDVLPFDDNVCLREPCENYMKCVSVLRFDSSAPFLASASTLFRPIQPIAGLRCRCPPGFTGDFCETELDLCYSNPCRNGGACARREGGYTCVCRPRFTGEDCELDTEAGRCVPGICRNGGTCADGPDGGFRCQCPAGGAFEGPRCEVAARSFPPSSFVMFRGLRQRFHLTLSLSFATVQPSGLLFYNGRLNEKHDFLALELVAGQVRLTYSTGESNTVVSPTVPGGLSDGQWHTVHLRYYNKPRTDALGGAQGPSKDKVAVLSVDDCDVAVALQFGAEIGNYSCAAAGMQTSSKKSLDLTGPLLLGGVPNLPENFPVSHKEFIGCMRDLYIDGRRVDMAAFVANNGTMAGCQAKLHFCDSGPCKNSGFCSERWGGFSCDCPVGFGGKDCRLTMAHPHHFRGNGTLTWDFGNDMAVSVPWYLGLAFRTRATQGVLMQVQAGPHSTLLCQLDRGLLSVMVTRGSGRAAHLLLDQVTVSDGRWHDLRLELQEEPGGRRGHHVLMVSLDFSLFQDTMAVGSELQGLKVKRLHVGGLPPSSEEEVPQGLVGCIQGVWLGSTPSGSPTLLPPSHRVNVEPGCVVPNACASGPCPPHADCRDLWQTFSCTCWPGYYGPGCVDACLLNPCQNQGSCRHLPGAPHGYTCDCVGGYFGHHCEHRMDQQCPRGWWGSPTCGPCNCDVHKGFDPNCNKTNGQCHCKEFHYRPQGSDSCLPCDCYPVGSTSRSCAPHSGQCPCRPGALGRQCNSCDSPFAEVTASGCRVLYDACPKSLRSGVWWPQTKFGMLASVPCPRGALGAAVRLCDEDRGWLEPDLFNCTSPAFRELNLLLDGLELNKTALDTVEAKKLAQRLREVTGHTEHYFSQDVRVTARLLAHLLAFESHQQGFGLTATQDAHFNENLLWAGSALLAPETGDLWAALGQRAPGGSPGSAGLVQHLEEYAATLARNMELTYLNPVGLVTPNIMLSIDRMEHPSPTRGTRRYPRYHSNLFRGQDAWDPHTHVLLPSQSPRPSPPAVLPTGSGNMENITTSSVAPPPAPLEPEPEPGISIVILLVYRTLGGLLPAQFQAERRGARLPQNPVMNSPVVSVAVFHRRNFLRGVLESPISLEFRLLQTANRSKAICVQWDPPGPADQHGMWTARDCELVHRNGSHARCRCSRTGTFGVLMDASPRERLEGDLELLAVFTHVVMAVSVAALLLTAAVLLSLRSLKSNMRGIHANVAAALGVAELLFLLGIHRTHNQLVCTAVAILLHYFFLSTFAWLLVQGLHLYRMQVEPRNVDRGAMRFYHALGWGVPAVLLGLAVGLDPEGYGNPDFCWISIHEPLIWSFAGPVILVIVMNGTMLLLAARTSCATGQREAKKTSMLRSLRSCFLLLLLVSASWLFGLLAVNHSVLAFHYLHAALSGLQGLAVLLLFCILNADARAAWTPACLGRKAAPEEARPAPGTGHGAYNNTALFEESGLIRITLGASTVSSVSSARSGRTQDQDSQRGRGYLRDNVLVRHGSAADHTDHSLQAHAGPTDLDVAMFHRDAGGAADSDSDSDLSLEEERSLSIPSSESEDNGRTRGRFQRPLRRAAQSERLLTHPKDVDGNDLLSYWPALGECEATPCALQTWGSERRLGLDTSKDAANNNQPDLALTSGDETSLGRAQRQRKGILKNRLQYPLVPQTRGAPELSWCRAATLGHRAVPAASYGRIYAGGATGSLSQPASRYSSREQLDLLLRRQLSRERLEEAPAPILRPLSRPGSQERLDAAPGRLEPRDRGSTLPRRQPPRDYPGARAGRFGSRDALDLGAPCEWLSTLPLPHSARDLDPQPPPLPLSPQRQLSRDPLLPSRPLDSLSRRSNSGEQLDRVPSRHPSREGLGPPPQLLRVREDPASGPSHGPSTEQLDILSSILASFNSSALSSSVQSSSTPSGPHTTATPSATASALGPSTSRSATSHSISELSPDSEQRDTQALLPVPQAMELRKRDYHVERPLLNQEQLEELGCWTSATGTRQWRTWFQCSRARARALLFQHLPVLAWLPRYPFRDWLLGDLLAGLSVAIMQLPQGLAYALLAGLPPVFGLYSSFYPVFVYFLFGTSRHISVGTFAVMSVMVGSVTESLAPDENFLQAVNSTINEATRDATRVELASTLSVLVGLFQVGLGLVRFGFVVTYLSEPLVRGYTTAASVQVFVSQLKYVFGLQLSSRSGPLSLIYTVLEVCSKLPQSVVGTVVTAVVAGVVLVLVKLLNDKLHRRLPLPIPGELLTLIGATAISYGVGLKHRFGVDIVGNIPAGLVPPAAPSPQLFASLVGYAFTIAVVGFAIAISLGKIFALRHGYRVDSNQELVALGLSNLIGGIFQCFPVSCSMSRSLVQEGAGGNTQVAGAVSSLFILIIILKLGELFRDLPKAVLAAAIIVNLKGMLMQFTDIPSLWKSNRMDLLIWLVTFVATILLNLDIGLAVAVVFSLLLVVVRTQLPHYSVLGQVTDTDIYQDVAEYSEAREVPGVKVFRSSATMYFANAELYSDALKQRCGIDVDHLMSQKKKRLRKKEQKLKRLQKTLQKQTAASEGTSVSIHVNTSVRDMESNNVEDSKAQQVSTGNEVEDIAAGGQEDTKASNGSTLKALGLPQPHFHSLVLDLSALSFVDTVCIKSLKNIFHDFREIEVEVYLAACHTPVVTQLEAGHFFDASITKQHLFASVHDAVLFALQHPKSSPANPVLMTKL</sequence>